<feature type="compositionally biased region" description="Polar residues" evidence="1">
    <location>
        <begin position="381"/>
        <end position="392"/>
    </location>
</feature>
<feature type="compositionally biased region" description="Basic and acidic residues" evidence="1">
    <location>
        <begin position="203"/>
        <end position="263"/>
    </location>
</feature>
<gene>
    <name evidence="3" type="ORF">TCLT_LOCUS7012</name>
</gene>
<name>A0A0N5D2B9_THECL</name>
<dbReference type="EMBL" id="UYYF01004466">
    <property type="protein sequence ID" value="VDN04427.1"/>
    <property type="molecule type" value="Genomic_DNA"/>
</dbReference>
<feature type="region of interest" description="Disordered" evidence="1">
    <location>
        <begin position="65"/>
        <end position="265"/>
    </location>
</feature>
<reference evidence="5" key="1">
    <citation type="submission" date="2017-02" db="UniProtKB">
        <authorList>
            <consortium name="WormBaseParasite"/>
        </authorList>
    </citation>
    <scope>IDENTIFICATION</scope>
</reference>
<keyword evidence="4" id="KW-1185">Reference proteome</keyword>
<evidence type="ECO:0000256" key="1">
    <source>
        <dbReference type="SAM" id="MobiDB-lite"/>
    </source>
</evidence>
<feature type="compositionally biased region" description="Basic and acidic residues" evidence="1">
    <location>
        <begin position="83"/>
        <end position="95"/>
    </location>
</feature>
<feature type="compositionally biased region" description="Basic and acidic residues" evidence="1">
    <location>
        <begin position="334"/>
        <end position="345"/>
    </location>
</feature>
<feature type="region of interest" description="Disordered" evidence="1">
    <location>
        <begin position="432"/>
        <end position="489"/>
    </location>
</feature>
<dbReference type="OMA" id="GNKQHIS"/>
<proteinExistence type="predicted"/>
<evidence type="ECO:0000256" key="2">
    <source>
        <dbReference type="SAM" id="SignalP"/>
    </source>
</evidence>
<feature type="chain" id="PRO_5043126575" evidence="2">
    <location>
        <begin position="19"/>
        <end position="537"/>
    </location>
</feature>
<feature type="compositionally biased region" description="Polar residues" evidence="1">
    <location>
        <begin position="122"/>
        <end position="142"/>
    </location>
</feature>
<dbReference type="WBParaSite" id="TCLT_0000702301-mRNA-1">
    <property type="protein sequence ID" value="TCLT_0000702301-mRNA-1"/>
    <property type="gene ID" value="TCLT_0000702301"/>
</dbReference>
<protein>
    <submittedName>
        <fullName evidence="5">Serine/threonine-protein kinase kinX</fullName>
    </submittedName>
</protein>
<accession>A0A0N5D2B9</accession>
<organism evidence="5">
    <name type="scientific">Thelazia callipaeda</name>
    <name type="common">Oriental eyeworm</name>
    <name type="synonym">Parasitic nematode</name>
    <dbReference type="NCBI Taxonomy" id="103827"/>
    <lineage>
        <taxon>Eukaryota</taxon>
        <taxon>Metazoa</taxon>
        <taxon>Ecdysozoa</taxon>
        <taxon>Nematoda</taxon>
        <taxon>Chromadorea</taxon>
        <taxon>Rhabditida</taxon>
        <taxon>Spirurina</taxon>
        <taxon>Spiruromorpha</taxon>
        <taxon>Thelazioidea</taxon>
        <taxon>Thelaziidae</taxon>
        <taxon>Thelazia</taxon>
    </lineage>
</organism>
<evidence type="ECO:0000313" key="3">
    <source>
        <dbReference type="EMBL" id="VDN04427.1"/>
    </source>
</evidence>
<feature type="region of interest" description="Disordered" evidence="1">
    <location>
        <begin position="369"/>
        <end position="412"/>
    </location>
</feature>
<feature type="compositionally biased region" description="Basic and acidic residues" evidence="1">
    <location>
        <begin position="369"/>
        <end position="378"/>
    </location>
</feature>
<sequence>MKHILPIVLLTVAAVVLSNPVPKSDFKENNVSSTVETITSSDTVENKILESETAEKNTTHLEAAEFNKEVVASPQKDEESESETIKENVSEEKHSNSSLTEESNDEKPVNIHDPAVEKKTETTILSDVSQSHATFEETTSTPDKAEHFKAEAKVEEKSTSAPKEKEKTGDEAKSEHSTEKPEEQSTDEPKVEEKSVSASRIEQPIEKPEEKQSTDAPEVERKIADTPKLEEQSFKKSEEKQSTNASKKEQEVIDASKVKKHSLENLGGNQSIDAVEAEKITVNESKREEQSNAVSEVKQITAGVSNLEKEHNEKEEKHSADRNNLEIKSNVEGPKIDEQSKESPKVELFTDAPKIENKSIDTVIIQEKHSADPSRIEELSTDTPVIQNLSTSELEKKKANVTENKNDSNDEKEIIQSSTATTKAFEGITVEAEGGEKTASEASELTETTTKREEVPEEEIQTLKSVTATKETQANAEIPKKEEKPETPLAKSSKLDLLVLSHINIHHHYDYSSFILLSLLLSLTAIMINGFSPSDIL</sequence>
<dbReference type="AlphaFoldDB" id="A0A0N5D2B9"/>
<feature type="compositionally biased region" description="Basic and acidic residues" evidence="1">
    <location>
        <begin position="393"/>
        <end position="412"/>
    </location>
</feature>
<feature type="region of interest" description="Disordered" evidence="1">
    <location>
        <begin position="283"/>
        <end position="352"/>
    </location>
</feature>
<feature type="compositionally biased region" description="Basic and acidic residues" evidence="1">
    <location>
        <begin position="105"/>
        <end position="121"/>
    </location>
</feature>
<reference evidence="3 4" key="2">
    <citation type="submission" date="2018-11" db="EMBL/GenBank/DDBJ databases">
        <authorList>
            <consortium name="Pathogen Informatics"/>
        </authorList>
    </citation>
    <scope>NUCLEOTIDE SEQUENCE [LARGE SCALE GENOMIC DNA]</scope>
</reference>
<keyword evidence="2" id="KW-0732">Signal</keyword>
<feature type="compositionally biased region" description="Basic and acidic residues" evidence="1">
    <location>
        <begin position="307"/>
        <end position="325"/>
    </location>
</feature>
<dbReference type="Proteomes" id="UP000276776">
    <property type="component" value="Unassembled WGS sequence"/>
</dbReference>
<evidence type="ECO:0000313" key="4">
    <source>
        <dbReference type="Proteomes" id="UP000276776"/>
    </source>
</evidence>
<feature type="compositionally biased region" description="Basic and acidic residues" evidence="1">
    <location>
        <begin position="143"/>
        <end position="195"/>
    </location>
</feature>
<feature type="signal peptide" evidence="2">
    <location>
        <begin position="1"/>
        <end position="18"/>
    </location>
</feature>
<evidence type="ECO:0000313" key="5">
    <source>
        <dbReference type="WBParaSite" id="TCLT_0000702301-mRNA-1"/>
    </source>
</evidence>
<feature type="compositionally biased region" description="Polar residues" evidence="1">
    <location>
        <begin position="462"/>
        <end position="475"/>
    </location>
</feature>